<comment type="caution">
    <text evidence="7">The sequence shown here is derived from an EMBL/GenBank/DDBJ whole genome shotgun (WGS) entry which is preliminary data.</text>
</comment>
<comment type="subcellular location">
    <subcellularLocation>
        <location evidence="1">Membrane</location>
    </subcellularLocation>
</comment>
<dbReference type="InterPro" id="IPR023408">
    <property type="entry name" value="MscS_beta-dom_sf"/>
</dbReference>
<evidence type="ECO:0000259" key="6">
    <source>
        <dbReference type="Pfam" id="PF00924"/>
    </source>
</evidence>
<protein>
    <submittedName>
        <fullName evidence="7">MscS mechanosensitive ion channel</fullName>
    </submittedName>
</protein>
<evidence type="ECO:0000256" key="2">
    <source>
        <dbReference type="ARBA" id="ARBA00022692"/>
    </source>
</evidence>
<keyword evidence="4 5" id="KW-0472">Membrane</keyword>
<dbReference type="InterPro" id="IPR010920">
    <property type="entry name" value="LSM_dom_sf"/>
</dbReference>
<dbReference type="Pfam" id="PF00924">
    <property type="entry name" value="MS_channel_2nd"/>
    <property type="match status" value="1"/>
</dbReference>
<dbReference type="STRING" id="1777140.AWB79_06148"/>
<sequence length="400" mass="44971">MFGNHLHIQSGADWSQVHVATDSWAIATLLVAILLLGILLASTLCYYLTRWIMLIVVSRLARREGRKWLIAAERHKVFHRLAPLVPAAIVYASAPTLSGLTFPVIPSLGRPMGVLAACYMVYTLVRAALALRDSIEERYSHVPSATERPIKSFLQIATIVVYLIALIAIVSLLIGRSPVYLLTGLSAITALLIIIFRDSLLGFVASIQLAAYDMLRVGDWIEVPGFVADGTVIDIALNTIKVRNFDNTIVMLPSQLLLTNSVKNWRGMTESGARRVRHAIHFDVDTVRFPDDAMLAQLNERIGRRLVIPEGEPRTNLGLYRYYLSAYLREHPAVRRDKPFVIRHMQSTAPIVALEIYLYVSEIRWELYEKLQSDLIDHAYGVVPLFGLRCWQKDRSSSTP</sequence>
<evidence type="ECO:0000256" key="3">
    <source>
        <dbReference type="ARBA" id="ARBA00022989"/>
    </source>
</evidence>
<dbReference type="GO" id="GO:0005886">
    <property type="term" value="C:plasma membrane"/>
    <property type="evidence" value="ECO:0007669"/>
    <property type="project" value="TreeGrafter"/>
</dbReference>
<evidence type="ECO:0000313" key="7">
    <source>
        <dbReference type="EMBL" id="SAK87004.1"/>
    </source>
</evidence>
<feature type="transmembrane region" description="Helical" evidence="5">
    <location>
        <begin position="179"/>
        <end position="196"/>
    </location>
</feature>
<feature type="transmembrane region" description="Helical" evidence="5">
    <location>
        <begin position="152"/>
        <end position="173"/>
    </location>
</feature>
<evidence type="ECO:0000313" key="8">
    <source>
        <dbReference type="Proteomes" id="UP000054851"/>
    </source>
</evidence>
<accession>A0A158CXB4</accession>
<feature type="domain" description="Mechanosensitive ion channel MscS" evidence="6">
    <location>
        <begin position="198"/>
        <end position="266"/>
    </location>
</feature>
<proteinExistence type="predicted"/>
<evidence type="ECO:0000256" key="4">
    <source>
        <dbReference type="ARBA" id="ARBA00023136"/>
    </source>
</evidence>
<name>A0A158CXB4_9BURK</name>
<dbReference type="PANTHER" id="PTHR30414">
    <property type="entry name" value="MINICONDUCTANCE MECHANOSENSITIVE CHANNEL YBDG"/>
    <property type="match status" value="1"/>
</dbReference>
<dbReference type="InterPro" id="IPR030192">
    <property type="entry name" value="YbdG"/>
</dbReference>
<dbReference type="OrthoDB" id="9775207at2"/>
<dbReference type="GO" id="GO:0008381">
    <property type="term" value="F:mechanosensitive monoatomic ion channel activity"/>
    <property type="evidence" value="ECO:0007669"/>
    <property type="project" value="InterPro"/>
</dbReference>
<keyword evidence="3 5" id="KW-1133">Transmembrane helix</keyword>
<dbReference type="EMBL" id="FCOA02000030">
    <property type="protein sequence ID" value="SAK87004.1"/>
    <property type="molecule type" value="Genomic_DNA"/>
</dbReference>
<dbReference type="Gene3D" id="2.30.30.60">
    <property type="match status" value="1"/>
</dbReference>
<keyword evidence="8" id="KW-1185">Reference proteome</keyword>
<evidence type="ECO:0000256" key="1">
    <source>
        <dbReference type="ARBA" id="ARBA00004370"/>
    </source>
</evidence>
<organism evidence="7 8">
    <name type="scientific">Caballeronia hypogeia</name>
    <dbReference type="NCBI Taxonomy" id="1777140"/>
    <lineage>
        <taxon>Bacteria</taxon>
        <taxon>Pseudomonadati</taxon>
        <taxon>Pseudomonadota</taxon>
        <taxon>Betaproteobacteria</taxon>
        <taxon>Burkholderiales</taxon>
        <taxon>Burkholderiaceae</taxon>
        <taxon>Caballeronia</taxon>
    </lineage>
</organism>
<dbReference type="SUPFAM" id="SSF50182">
    <property type="entry name" value="Sm-like ribonucleoproteins"/>
    <property type="match status" value="1"/>
</dbReference>
<gene>
    <name evidence="7" type="ORF">AWB79_06148</name>
</gene>
<dbReference type="InterPro" id="IPR006685">
    <property type="entry name" value="MscS_channel_2nd"/>
</dbReference>
<evidence type="ECO:0000256" key="5">
    <source>
        <dbReference type="SAM" id="Phobius"/>
    </source>
</evidence>
<dbReference type="RefSeq" id="WP_061171181.1">
    <property type="nucleotide sequence ID" value="NZ_FCOA02000030.1"/>
</dbReference>
<reference evidence="7" key="1">
    <citation type="submission" date="2016-01" db="EMBL/GenBank/DDBJ databases">
        <authorList>
            <person name="Peeters C."/>
        </authorList>
    </citation>
    <scope>NUCLEOTIDE SEQUENCE</scope>
    <source>
        <strain evidence="7">LMG 29322</strain>
    </source>
</reference>
<dbReference type="Proteomes" id="UP000054851">
    <property type="component" value="Unassembled WGS sequence"/>
</dbReference>
<keyword evidence="2 5" id="KW-0812">Transmembrane</keyword>
<dbReference type="GO" id="GO:0071470">
    <property type="term" value="P:cellular response to osmotic stress"/>
    <property type="evidence" value="ECO:0007669"/>
    <property type="project" value="InterPro"/>
</dbReference>
<dbReference type="PANTHER" id="PTHR30414:SF0">
    <property type="entry name" value="MINICONDUCTANCE MECHANOSENSITIVE CHANNEL YBDG"/>
    <property type="match status" value="1"/>
</dbReference>
<dbReference type="AlphaFoldDB" id="A0A158CXB4"/>
<feature type="transmembrane region" description="Helical" evidence="5">
    <location>
        <begin position="24"/>
        <end position="57"/>
    </location>
</feature>